<evidence type="ECO:0000313" key="3">
    <source>
        <dbReference type="EMBL" id="KAF2683859.1"/>
    </source>
</evidence>
<sequence length="262" mass="28092">MFGSFASKVRAVMVPLSLVALLLVAPLGFQSCYAQSSASTSVPSPQPVLTQHITHPTHKDVLVPGSVSTIRWNANVHFKNVTLQLWDKTSWGYSHDLLTPCFPWGRNPFCGTIAYHAPNTGSFDWQIPNPANGSLGYGFPRNEQVFWVKIFVEDYVNEEIGNRHPVVSWSQNFAFAADGESGTVVNDEGTTTSSEGVPVLVTNSKSATSSLGPTTTAAAASATPTGSSPNRALMSPAAQSEALKLERDILLLAVLSLALEFI</sequence>
<protein>
    <submittedName>
        <fullName evidence="3">Uncharacterized protein</fullName>
    </submittedName>
</protein>
<keyword evidence="2" id="KW-0732">Signal</keyword>
<dbReference type="OrthoDB" id="3783962at2759"/>
<feature type="compositionally biased region" description="Low complexity" evidence="1">
    <location>
        <begin position="206"/>
        <end position="229"/>
    </location>
</feature>
<gene>
    <name evidence="3" type="ORF">K458DRAFT_43206</name>
</gene>
<dbReference type="AlphaFoldDB" id="A0A6G1J135"/>
<feature type="region of interest" description="Disordered" evidence="1">
    <location>
        <begin position="205"/>
        <end position="233"/>
    </location>
</feature>
<dbReference type="Proteomes" id="UP000799291">
    <property type="component" value="Unassembled WGS sequence"/>
</dbReference>
<proteinExistence type="predicted"/>
<keyword evidence="4" id="KW-1185">Reference proteome</keyword>
<feature type="chain" id="PRO_5026045158" evidence="2">
    <location>
        <begin position="35"/>
        <end position="262"/>
    </location>
</feature>
<feature type="signal peptide" evidence="2">
    <location>
        <begin position="1"/>
        <end position="34"/>
    </location>
</feature>
<evidence type="ECO:0000256" key="2">
    <source>
        <dbReference type="SAM" id="SignalP"/>
    </source>
</evidence>
<accession>A0A6G1J135</accession>
<evidence type="ECO:0000313" key="4">
    <source>
        <dbReference type="Proteomes" id="UP000799291"/>
    </source>
</evidence>
<reference evidence="3" key="1">
    <citation type="journal article" date="2020" name="Stud. Mycol.">
        <title>101 Dothideomycetes genomes: a test case for predicting lifestyles and emergence of pathogens.</title>
        <authorList>
            <person name="Haridas S."/>
            <person name="Albert R."/>
            <person name="Binder M."/>
            <person name="Bloem J."/>
            <person name="Labutti K."/>
            <person name="Salamov A."/>
            <person name="Andreopoulos B."/>
            <person name="Baker S."/>
            <person name="Barry K."/>
            <person name="Bills G."/>
            <person name="Bluhm B."/>
            <person name="Cannon C."/>
            <person name="Castanera R."/>
            <person name="Culley D."/>
            <person name="Daum C."/>
            <person name="Ezra D."/>
            <person name="Gonzalez J."/>
            <person name="Henrissat B."/>
            <person name="Kuo A."/>
            <person name="Liang C."/>
            <person name="Lipzen A."/>
            <person name="Lutzoni F."/>
            <person name="Magnuson J."/>
            <person name="Mondo S."/>
            <person name="Nolan M."/>
            <person name="Ohm R."/>
            <person name="Pangilinan J."/>
            <person name="Park H.-J."/>
            <person name="Ramirez L."/>
            <person name="Alfaro M."/>
            <person name="Sun H."/>
            <person name="Tritt A."/>
            <person name="Yoshinaga Y."/>
            <person name="Zwiers L.-H."/>
            <person name="Turgeon B."/>
            <person name="Goodwin S."/>
            <person name="Spatafora J."/>
            <person name="Crous P."/>
            <person name="Grigoriev I."/>
        </authorList>
    </citation>
    <scope>NUCLEOTIDE SEQUENCE</scope>
    <source>
        <strain evidence="3">CBS 122367</strain>
    </source>
</reference>
<evidence type="ECO:0000256" key="1">
    <source>
        <dbReference type="SAM" id="MobiDB-lite"/>
    </source>
</evidence>
<dbReference type="EMBL" id="MU005583">
    <property type="protein sequence ID" value="KAF2683859.1"/>
    <property type="molecule type" value="Genomic_DNA"/>
</dbReference>
<organism evidence="3 4">
    <name type="scientific">Lentithecium fluviatile CBS 122367</name>
    <dbReference type="NCBI Taxonomy" id="1168545"/>
    <lineage>
        <taxon>Eukaryota</taxon>
        <taxon>Fungi</taxon>
        <taxon>Dikarya</taxon>
        <taxon>Ascomycota</taxon>
        <taxon>Pezizomycotina</taxon>
        <taxon>Dothideomycetes</taxon>
        <taxon>Pleosporomycetidae</taxon>
        <taxon>Pleosporales</taxon>
        <taxon>Massarineae</taxon>
        <taxon>Lentitheciaceae</taxon>
        <taxon>Lentithecium</taxon>
    </lineage>
</organism>
<name>A0A6G1J135_9PLEO</name>